<dbReference type="Pfam" id="PF09423">
    <property type="entry name" value="PhoD"/>
    <property type="match status" value="1"/>
</dbReference>
<dbReference type="EMBL" id="SNQI01000004">
    <property type="protein sequence ID" value="TEW72977.1"/>
    <property type="molecule type" value="Genomic_DNA"/>
</dbReference>
<dbReference type="PROSITE" id="PS51257">
    <property type="entry name" value="PROKAR_LIPOPROTEIN"/>
    <property type="match status" value="1"/>
</dbReference>
<dbReference type="PANTHER" id="PTHR43606:SF2">
    <property type="entry name" value="ALKALINE PHOSPHATASE FAMILY PROTEIN (AFU_ORTHOLOGUE AFUA_5G03860)"/>
    <property type="match status" value="1"/>
</dbReference>
<comment type="caution">
    <text evidence="2">The sequence shown here is derived from an EMBL/GenBank/DDBJ whole genome shotgun (WGS) entry which is preliminary data.</text>
</comment>
<dbReference type="InterPro" id="IPR029052">
    <property type="entry name" value="Metallo-depent_PP-like"/>
</dbReference>
<dbReference type="InterPro" id="IPR052900">
    <property type="entry name" value="Phospholipid_Metab_Enz"/>
</dbReference>
<protein>
    <submittedName>
        <fullName evidence="2">Twin-arginine translocation pathway signal protein</fullName>
    </submittedName>
</protein>
<dbReference type="Gene3D" id="3.60.21.70">
    <property type="entry name" value="PhoD-like phosphatase"/>
    <property type="match status" value="1"/>
</dbReference>
<dbReference type="PANTHER" id="PTHR43606">
    <property type="entry name" value="PHOSPHATASE, PUTATIVE (AFU_ORTHOLOGUE AFUA_6G08710)-RELATED"/>
    <property type="match status" value="1"/>
</dbReference>
<accession>A0A4Y8ARH3</accession>
<proteinExistence type="predicted"/>
<gene>
    <name evidence="2" type="ORF">E2488_12350</name>
</gene>
<dbReference type="SUPFAM" id="SSF56300">
    <property type="entry name" value="Metallo-dependent phosphatases"/>
    <property type="match status" value="1"/>
</dbReference>
<dbReference type="Proteomes" id="UP000298517">
    <property type="component" value="Unassembled WGS sequence"/>
</dbReference>
<dbReference type="InterPro" id="IPR018946">
    <property type="entry name" value="PhoD-like_MPP"/>
</dbReference>
<sequence>MKNYFRKPNFKLSILFVFLFFSLISCTTKKESEVFKSNFEGITQRTWIGPEYWANPMQDWQVDSNRIECLVSNSNRNIHHLTRQLGAHEGTLEMQVTLGLLNTQETLNSNNWVGFSIGSQGEFNDYRNHAVFGKGLNIGIGTNGALFIGETNKNNKNEAIIAALEGGVDLNIKVTPLNNTYKLDVSLFHTGTKNILANISKNNVATENLVGDLVLVSNFETENKNQRNYTKSVWFKDWILKGTKIVTKDEQSFGPILFSQYTLSKKILKLTAQLAPVDHPTKKVKLQISTNNKWETILEEDIDKSARTAAFRIENWDDTKDYNYRLVYNLEVANKKSKEYYWEGTVRKNPIDQDEIKVAGFTGNNDLGFPNNDIFEEVKLHNPDILFFSGDQIYEEVGGYYIQLEPLEASKLDYLRKWYMFGWAYRDILKNRPTICITDDHDVYHGNIWGESGRPTPISSGHRKDIQDSGGYRMAPEWVNMVERTQTSHLPDPYDPTPVKQGIGVYYTSMNYGEISFAILEDRKFKSAPKENLPDAKVDNGWPQNRDFNMVTDADVAGLKLLGDRQLLFLDNWASDWSHGAQMKTLLSQTIFANVATLPKEALSDVVVPTLRIMRAGDYPPDDQPVADMDSNGWPQTGRNNAIKIIRKAFTFHLAGDQHLGSTIKYGVDNWQDGGYAFCVPSISNYWPRRWYPQDAGTNRVVGEPKYTGDFKDGFGNKFTVKAISNPLYTGKKPEKLYDRAAGYGIVKLYKESRDITIECWPRGSKQALGVSEQYPGWPITINQLDNFATNYKNALPTIKVNGLKNAVVQVVNEKTKEIEFTIRINGNVFEPKTLKEGLYTINVGDPDLNMLQTKKGVSSKLNNTTTLNFQFNK</sequence>
<name>A0A4Y8ARH3_9FLAO</name>
<keyword evidence="3" id="KW-1185">Reference proteome</keyword>
<evidence type="ECO:0000259" key="1">
    <source>
        <dbReference type="Pfam" id="PF09423"/>
    </source>
</evidence>
<dbReference type="AlphaFoldDB" id="A0A4Y8ARH3"/>
<dbReference type="OrthoDB" id="9761852at2"/>
<evidence type="ECO:0000313" key="3">
    <source>
        <dbReference type="Proteomes" id="UP000298517"/>
    </source>
</evidence>
<organism evidence="2 3">
    <name type="scientific">Gramella jeungdoensis</name>
    <dbReference type="NCBI Taxonomy" id="708091"/>
    <lineage>
        <taxon>Bacteria</taxon>
        <taxon>Pseudomonadati</taxon>
        <taxon>Bacteroidota</taxon>
        <taxon>Flavobacteriia</taxon>
        <taxon>Flavobacteriales</taxon>
        <taxon>Flavobacteriaceae</taxon>
        <taxon>Christiangramia</taxon>
    </lineage>
</organism>
<reference evidence="2 3" key="1">
    <citation type="journal article" date="2011" name="J. Microbiol.">
        <title>Gramella jeungdoensis sp. nov., isolated from a solar saltern in Korea.</title>
        <authorList>
            <person name="Joung Y."/>
            <person name="Kim H."/>
            <person name="Jang T."/>
            <person name="Ahn T.S."/>
            <person name="Joh K."/>
        </authorList>
    </citation>
    <scope>NUCLEOTIDE SEQUENCE [LARGE SCALE GENOMIC DNA]</scope>
    <source>
        <strain evidence="2 3">KCTC 23123</strain>
    </source>
</reference>
<dbReference type="InterPro" id="IPR038607">
    <property type="entry name" value="PhoD-like_sf"/>
</dbReference>
<dbReference type="RefSeq" id="WP_134248680.1">
    <property type="nucleotide sequence ID" value="NZ_SNQI01000004.1"/>
</dbReference>
<evidence type="ECO:0000313" key="2">
    <source>
        <dbReference type="EMBL" id="TEW72977.1"/>
    </source>
</evidence>
<feature type="domain" description="PhoD-like phosphatase metallophosphatase" evidence="1">
    <location>
        <begin position="373"/>
        <end position="684"/>
    </location>
</feature>